<proteinExistence type="predicted"/>
<name>A0A438HXD0_VITVI</name>
<reference evidence="1 2" key="1">
    <citation type="journal article" date="2018" name="PLoS Genet.">
        <title>Population sequencing reveals clonal diversity and ancestral inbreeding in the grapevine cultivar Chardonnay.</title>
        <authorList>
            <person name="Roach M.J."/>
            <person name="Johnson D.L."/>
            <person name="Bohlmann J."/>
            <person name="van Vuuren H.J."/>
            <person name="Jones S.J."/>
            <person name="Pretorius I.S."/>
            <person name="Schmidt S.A."/>
            <person name="Borneman A.R."/>
        </authorList>
    </citation>
    <scope>NUCLEOTIDE SEQUENCE [LARGE SCALE GENOMIC DNA]</scope>
    <source>
        <strain evidence="2">cv. Chardonnay</strain>
        <tissue evidence="1">Leaf</tissue>
    </source>
</reference>
<dbReference type="EMBL" id="QGNW01000167">
    <property type="protein sequence ID" value="RVW89121.1"/>
    <property type="molecule type" value="Genomic_DNA"/>
</dbReference>
<dbReference type="Proteomes" id="UP000288805">
    <property type="component" value="Unassembled WGS sequence"/>
</dbReference>
<evidence type="ECO:0000313" key="1">
    <source>
        <dbReference type="EMBL" id="RVW89121.1"/>
    </source>
</evidence>
<organism evidence="1 2">
    <name type="scientific">Vitis vinifera</name>
    <name type="common">Grape</name>
    <dbReference type="NCBI Taxonomy" id="29760"/>
    <lineage>
        <taxon>Eukaryota</taxon>
        <taxon>Viridiplantae</taxon>
        <taxon>Streptophyta</taxon>
        <taxon>Embryophyta</taxon>
        <taxon>Tracheophyta</taxon>
        <taxon>Spermatophyta</taxon>
        <taxon>Magnoliopsida</taxon>
        <taxon>eudicotyledons</taxon>
        <taxon>Gunneridae</taxon>
        <taxon>Pentapetalae</taxon>
        <taxon>rosids</taxon>
        <taxon>Vitales</taxon>
        <taxon>Vitaceae</taxon>
        <taxon>Viteae</taxon>
        <taxon>Vitis</taxon>
    </lineage>
</organism>
<sequence length="209" mass="23136">MPLDFCCPIRGLAASFIRAIVRNVAEFGCALEVSFTEDEVYGTLLGCSEDKARGLKVLKNNENGIMCKLDIEKAYDNVDWAMDGGFMLGCKVKGRNEKGSDFPLVAVSGLRINLEKSELIPVGRVENIDDLALKFDCRVGSLPSTYLGLPLGAPFKSISVWDGVEEHSVKDWPCGRDNTYPREGEQLNPKHFAESSYLLYVLVEITKFS</sequence>
<gene>
    <name evidence="1" type="ORF">CK203_040202</name>
</gene>
<evidence type="ECO:0000313" key="2">
    <source>
        <dbReference type="Proteomes" id="UP000288805"/>
    </source>
</evidence>
<evidence type="ECO:0008006" key="3">
    <source>
        <dbReference type="Google" id="ProtNLM"/>
    </source>
</evidence>
<protein>
    <recommendedName>
        <fullName evidence="3">Reverse transcriptase domain-containing protein</fullName>
    </recommendedName>
</protein>
<dbReference type="AlphaFoldDB" id="A0A438HXD0"/>
<accession>A0A438HXD0</accession>
<comment type="caution">
    <text evidence="1">The sequence shown here is derived from an EMBL/GenBank/DDBJ whole genome shotgun (WGS) entry which is preliminary data.</text>
</comment>